<dbReference type="AlphaFoldDB" id="A0A0F2LWI7"/>
<dbReference type="VEuPathDB" id="FungiDB:SPSK_00899"/>
<sequence length="194" mass="21411">MEPRCMEVLGHGLADLDTEGALHCVVPSWFLKIENAQPLAICMFRYDACTDSETLKPLNHAALVLLVSNVLDLIGRWATRPPPDTGGLHADWPDLRHHHALEARRDVRTVVQRALDLVQELGCRGASLLALYGACLWQGLAWPPTRIYAISSRESLADPLACTTPGCSTSPVLLALWNTLLLRFTCCEHPTPRT</sequence>
<accession>A0A0F2LWI7</accession>
<comment type="caution">
    <text evidence="1">The sequence shown here is derived from an EMBL/GenBank/DDBJ whole genome shotgun (WGS) entry which is preliminary data.</text>
</comment>
<reference evidence="1 2" key="2">
    <citation type="journal article" date="2015" name="Eukaryot. Cell">
        <title>Asexual propagation of a virulent clone complex in a human and feline outbreak of sporotrichosis.</title>
        <authorList>
            <person name="Teixeira Mde M."/>
            <person name="Rodrigues A.M."/>
            <person name="Tsui C.K."/>
            <person name="de Almeida L.G."/>
            <person name="Van Diepeningen A.D."/>
            <person name="van den Ende B.G."/>
            <person name="Fernandes G.F."/>
            <person name="Kano R."/>
            <person name="Hamelin R.C."/>
            <person name="Lopes-Bezerra L.M."/>
            <person name="Vasconcelos A.T."/>
            <person name="de Hoog S."/>
            <person name="de Camargo Z.P."/>
            <person name="Felipe M.S."/>
        </authorList>
    </citation>
    <scope>NUCLEOTIDE SEQUENCE [LARGE SCALE GENOMIC DNA]</scope>
    <source>
        <strain evidence="1 2">1099-18</strain>
    </source>
</reference>
<dbReference type="RefSeq" id="XP_016584513.1">
    <property type="nucleotide sequence ID" value="XM_016727842.1"/>
</dbReference>
<evidence type="ECO:0000313" key="2">
    <source>
        <dbReference type="Proteomes" id="UP000033710"/>
    </source>
</evidence>
<dbReference type="Proteomes" id="UP000033710">
    <property type="component" value="Unassembled WGS sequence"/>
</dbReference>
<reference evidence="1 2" key="1">
    <citation type="journal article" date="2014" name="BMC Genomics">
        <title>Comparative genomics of the major fungal agents of human and animal Sporotrichosis: Sporothrix schenckii and Sporothrix brasiliensis.</title>
        <authorList>
            <person name="Teixeira M.M."/>
            <person name="de Almeida L.G."/>
            <person name="Kubitschek-Barreira P."/>
            <person name="Alves F.L."/>
            <person name="Kioshima E.S."/>
            <person name="Abadio A.K."/>
            <person name="Fernandes L."/>
            <person name="Derengowski L.S."/>
            <person name="Ferreira K.S."/>
            <person name="Souza R.C."/>
            <person name="Ruiz J.C."/>
            <person name="de Andrade N.C."/>
            <person name="Paes H.C."/>
            <person name="Nicola A.M."/>
            <person name="Albuquerque P."/>
            <person name="Gerber A.L."/>
            <person name="Martins V.P."/>
            <person name="Peconick L.D."/>
            <person name="Neto A.V."/>
            <person name="Chaucanez C.B."/>
            <person name="Silva P.A."/>
            <person name="Cunha O.L."/>
            <person name="de Oliveira F.F."/>
            <person name="dos Santos T.C."/>
            <person name="Barros A.L."/>
            <person name="Soares M.A."/>
            <person name="de Oliveira L.M."/>
            <person name="Marini M.M."/>
            <person name="Villalobos-Duno H."/>
            <person name="Cunha M.M."/>
            <person name="de Hoog S."/>
            <person name="da Silveira J.F."/>
            <person name="Henrissat B."/>
            <person name="Nino-Vega G.A."/>
            <person name="Cisalpino P.S."/>
            <person name="Mora-Montes H.M."/>
            <person name="Almeida S.R."/>
            <person name="Stajich J.E."/>
            <person name="Lopes-Bezerra L.M."/>
            <person name="Vasconcelos A.T."/>
            <person name="Felipe M.S."/>
        </authorList>
    </citation>
    <scope>NUCLEOTIDE SEQUENCE [LARGE SCALE GENOMIC DNA]</scope>
    <source>
        <strain evidence="1 2">1099-18</strain>
    </source>
</reference>
<name>A0A0F2LWI7_SPOSC</name>
<proteinExistence type="predicted"/>
<dbReference type="KEGG" id="ssck:SPSK_00899"/>
<protein>
    <submittedName>
        <fullName evidence="1">Uncharacterized protein</fullName>
    </submittedName>
</protein>
<dbReference type="GeneID" id="27663119"/>
<organism evidence="1 2">
    <name type="scientific">Sporothrix schenckii 1099-18</name>
    <dbReference type="NCBI Taxonomy" id="1397361"/>
    <lineage>
        <taxon>Eukaryota</taxon>
        <taxon>Fungi</taxon>
        <taxon>Dikarya</taxon>
        <taxon>Ascomycota</taxon>
        <taxon>Pezizomycotina</taxon>
        <taxon>Sordariomycetes</taxon>
        <taxon>Sordariomycetidae</taxon>
        <taxon>Ophiostomatales</taxon>
        <taxon>Ophiostomataceae</taxon>
        <taxon>Sporothrix</taxon>
    </lineage>
</organism>
<dbReference type="EMBL" id="AXCR01000011">
    <property type="protein sequence ID" value="KJR81837.1"/>
    <property type="molecule type" value="Genomic_DNA"/>
</dbReference>
<gene>
    <name evidence="1" type="ORF">SPSK_00899</name>
</gene>
<evidence type="ECO:0000313" key="1">
    <source>
        <dbReference type="EMBL" id="KJR81837.1"/>
    </source>
</evidence>